<dbReference type="AlphaFoldDB" id="A0A5N6ZX41"/>
<dbReference type="Proteomes" id="UP000326268">
    <property type="component" value="Unassembled WGS sequence"/>
</dbReference>
<keyword evidence="2" id="KW-1185">Reference proteome</keyword>
<evidence type="ECO:0000313" key="2">
    <source>
        <dbReference type="Proteomes" id="UP000326268"/>
    </source>
</evidence>
<reference evidence="1 2" key="1">
    <citation type="submission" date="2019-04" db="EMBL/GenBank/DDBJ databases">
        <title>Friends and foes A comparative genomics studyof 23 Aspergillus species from section Flavi.</title>
        <authorList>
            <consortium name="DOE Joint Genome Institute"/>
            <person name="Kjaerbolling I."/>
            <person name="Vesth T."/>
            <person name="Frisvad J.C."/>
            <person name="Nybo J.L."/>
            <person name="Theobald S."/>
            <person name="Kildgaard S."/>
            <person name="Isbrandt T."/>
            <person name="Kuo A."/>
            <person name="Sato A."/>
            <person name="Lyhne E.K."/>
            <person name="Kogle M.E."/>
            <person name="Wiebenga A."/>
            <person name="Kun R.S."/>
            <person name="Lubbers R.J."/>
            <person name="Makela M.R."/>
            <person name="Barry K."/>
            <person name="Chovatia M."/>
            <person name="Clum A."/>
            <person name="Daum C."/>
            <person name="Haridas S."/>
            <person name="He G."/>
            <person name="LaButti K."/>
            <person name="Lipzen A."/>
            <person name="Mondo S."/>
            <person name="Riley R."/>
            <person name="Salamov A."/>
            <person name="Simmons B.A."/>
            <person name="Magnuson J.K."/>
            <person name="Henrissat B."/>
            <person name="Mortensen U.H."/>
            <person name="Larsen T.O."/>
            <person name="Devries R.P."/>
            <person name="Grigoriev I.V."/>
            <person name="Machida M."/>
            <person name="Baker S.E."/>
            <person name="Andersen M.R."/>
        </authorList>
    </citation>
    <scope>NUCLEOTIDE SEQUENCE [LARGE SCALE GENOMIC DNA]</scope>
    <source>
        <strain evidence="1 2">CBS 763.97</strain>
    </source>
</reference>
<accession>A0A5N6ZX41</accession>
<dbReference type="OrthoDB" id="10574303at2759"/>
<dbReference type="RefSeq" id="XP_031923911.1">
    <property type="nucleotide sequence ID" value="XM_032068187.1"/>
</dbReference>
<dbReference type="GeneID" id="43652633"/>
<name>A0A5N6ZX41_9EURO</name>
<gene>
    <name evidence="1" type="ORF">BDV27DRAFT_133918</name>
</gene>
<sequence>MMGTEYRRCLGSTQEVWQRPCMSCMYVCMYVCTTGTYNCCARPDYSARESSIFFVSCSPPMAGYWYQLSRRKERWGSRRGTHLYPLGTIPAPKIPKLSMALMIRWGSSIGNTRKRQNDQSNRRYFVPFCLYTSKATVAPKAKKRMRYWIVHIRVTITFACHAYNTFTIDIEGRFHRQQGSNHEKMAGVTPIIRGIRLV</sequence>
<organism evidence="1 2">
    <name type="scientific">Aspergillus caelatus</name>
    <dbReference type="NCBI Taxonomy" id="61420"/>
    <lineage>
        <taxon>Eukaryota</taxon>
        <taxon>Fungi</taxon>
        <taxon>Dikarya</taxon>
        <taxon>Ascomycota</taxon>
        <taxon>Pezizomycotina</taxon>
        <taxon>Eurotiomycetes</taxon>
        <taxon>Eurotiomycetidae</taxon>
        <taxon>Eurotiales</taxon>
        <taxon>Aspergillaceae</taxon>
        <taxon>Aspergillus</taxon>
        <taxon>Aspergillus subgen. Circumdati</taxon>
    </lineage>
</organism>
<evidence type="ECO:0000313" key="1">
    <source>
        <dbReference type="EMBL" id="KAE8360830.1"/>
    </source>
</evidence>
<proteinExistence type="predicted"/>
<protein>
    <submittedName>
        <fullName evidence="1">Uncharacterized protein</fullName>
    </submittedName>
</protein>
<dbReference type="EMBL" id="ML737758">
    <property type="protein sequence ID" value="KAE8360830.1"/>
    <property type="molecule type" value="Genomic_DNA"/>
</dbReference>